<sequence length="459" mass="51642">MKVDVIFGEIIKPSHPTPTHLKTHKLSFLDQFALRIYIPLLLYYTGGDKENIIDTNTRCNVIKKSLDKTLTKFYPLAGKIVNEEIERFVDCNDDGVDFCETKVSNCHELTQVIKEPDFLEQVKLFLPFDPSDHEKTASCASVLSVQVNVFEDCGGMVIGLCVNHKVADASSIAAFVNDWATIARGMVMNGSDRQIVKGPSFEVQSLFPQKENGTGFKIPSFPKDETVPVTKKFAFEASKLAELKERCKFFDDTEDVRDGYKPTTRVEALSSFLWKCFIDIDQAKTKAAAPARVYLATNAVNIRSRMVPQLPTSSFGNMVAITDAIFTINNNEKTGINDPYYPKLVQKFRDAVKRVDGEYIEALQSTDLLLNNMTKLLEHVLNGQTLSVSFTSWCRFPFYEADFGWGKPIWVSRCPISMKNIVVLVDSDSSGDGIEVYVTLDKEDMVEFEHHEELLALIS</sequence>
<organism evidence="4 5">
    <name type="scientific">Papaver atlanticum</name>
    <dbReference type="NCBI Taxonomy" id="357466"/>
    <lineage>
        <taxon>Eukaryota</taxon>
        <taxon>Viridiplantae</taxon>
        <taxon>Streptophyta</taxon>
        <taxon>Embryophyta</taxon>
        <taxon>Tracheophyta</taxon>
        <taxon>Spermatophyta</taxon>
        <taxon>Magnoliopsida</taxon>
        <taxon>Ranunculales</taxon>
        <taxon>Papaveraceae</taxon>
        <taxon>Papaveroideae</taxon>
        <taxon>Papaver</taxon>
    </lineage>
</organism>
<dbReference type="Proteomes" id="UP001202328">
    <property type="component" value="Unassembled WGS sequence"/>
</dbReference>
<dbReference type="Pfam" id="PF02458">
    <property type="entry name" value="Transferase"/>
    <property type="match status" value="1"/>
</dbReference>
<dbReference type="EMBL" id="JAJJMB010010520">
    <property type="protein sequence ID" value="KAI3908199.1"/>
    <property type="molecule type" value="Genomic_DNA"/>
</dbReference>
<dbReference type="GO" id="GO:0016746">
    <property type="term" value="F:acyltransferase activity"/>
    <property type="evidence" value="ECO:0007669"/>
    <property type="project" value="UniProtKB-KW"/>
</dbReference>
<evidence type="ECO:0000256" key="1">
    <source>
        <dbReference type="ARBA" id="ARBA00009861"/>
    </source>
</evidence>
<comment type="similarity">
    <text evidence="1">Belongs to the plant acyltransferase family.</text>
</comment>
<evidence type="ECO:0000313" key="4">
    <source>
        <dbReference type="EMBL" id="KAI3908199.1"/>
    </source>
</evidence>
<keyword evidence="3" id="KW-0012">Acyltransferase</keyword>
<name>A0AAD4SHG9_9MAGN</name>
<gene>
    <name evidence="4" type="ORF">MKW98_029500</name>
</gene>
<proteinExistence type="inferred from homology"/>
<reference evidence="4" key="1">
    <citation type="submission" date="2022-04" db="EMBL/GenBank/DDBJ databases">
        <title>A functionally conserved STORR gene fusion in Papaver species that diverged 16.8 million years ago.</title>
        <authorList>
            <person name="Catania T."/>
        </authorList>
    </citation>
    <scope>NUCLEOTIDE SEQUENCE</scope>
    <source>
        <strain evidence="4">S-188037</strain>
    </source>
</reference>
<evidence type="ECO:0000256" key="2">
    <source>
        <dbReference type="ARBA" id="ARBA00022679"/>
    </source>
</evidence>
<dbReference type="PANTHER" id="PTHR31623">
    <property type="entry name" value="F21J9.9"/>
    <property type="match status" value="1"/>
</dbReference>
<dbReference type="AlphaFoldDB" id="A0AAD4SHG9"/>
<keyword evidence="5" id="KW-1185">Reference proteome</keyword>
<protein>
    <submittedName>
        <fullName evidence="4">Uncharacterized protein</fullName>
    </submittedName>
</protein>
<keyword evidence="2" id="KW-0808">Transferase</keyword>
<comment type="caution">
    <text evidence="4">The sequence shown here is derived from an EMBL/GenBank/DDBJ whole genome shotgun (WGS) entry which is preliminary data.</text>
</comment>
<dbReference type="Gene3D" id="3.30.559.10">
    <property type="entry name" value="Chloramphenicol acetyltransferase-like domain"/>
    <property type="match status" value="2"/>
</dbReference>
<evidence type="ECO:0000256" key="3">
    <source>
        <dbReference type="ARBA" id="ARBA00023315"/>
    </source>
</evidence>
<accession>A0AAD4SHG9</accession>
<dbReference type="InterPro" id="IPR023213">
    <property type="entry name" value="CAT-like_dom_sf"/>
</dbReference>
<evidence type="ECO:0000313" key="5">
    <source>
        <dbReference type="Proteomes" id="UP001202328"/>
    </source>
</evidence>
<dbReference type="PANTHER" id="PTHR31623:SF17">
    <property type="entry name" value="F21J9.9"/>
    <property type="match status" value="1"/>
</dbReference>